<dbReference type="AlphaFoldDB" id="A0A8H3TMW0"/>
<feature type="domain" description="Peptidase A1" evidence="4">
    <location>
        <begin position="47"/>
        <end position="367"/>
    </location>
</feature>
<dbReference type="OrthoDB" id="2563011at2759"/>
<dbReference type="GO" id="GO:0006508">
    <property type="term" value="P:proteolysis"/>
    <property type="evidence" value="ECO:0007669"/>
    <property type="project" value="InterPro"/>
</dbReference>
<dbReference type="SUPFAM" id="SSF50630">
    <property type="entry name" value="Acid proteases"/>
    <property type="match status" value="1"/>
</dbReference>
<feature type="region of interest" description="Disordered" evidence="2">
    <location>
        <begin position="485"/>
        <end position="527"/>
    </location>
</feature>
<feature type="compositionally biased region" description="Polar residues" evidence="2">
    <location>
        <begin position="485"/>
        <end position="505"/>
    </location>
</feature>
<gene>
    <name evidence="5" type="ORF">NliqN6_0355</name>
</gene>
<keyword evidence="3" id="KW-0732">Signal</keyword>
<evidence type="ECO:0000313" key="5">
    <source>
        <dbReference type="EMBL" id="GHJ83953.1"/>
    </source>
</evidence>
<feature type="signal peptide" evidence="3">
    <location>
        <begin position="1"/>
        <end position="23"/>
    </location>
</feature>
<proteinExistence type="inferred from homology"/>
<dbReference type="PROSITE" id="PS51767">
    <property type="entry name" value="PEPTIDASE_A1"/>
    <property type="match status" value="1"/>
</dbReference>
<evidence type="ECO:0000256" key="1">
    <source>
        <dbReference type="ARBA" id="ARBA00007447"/>
    </source>
</evidence>
<comment type="caution">
    <text evidence="5">The sequence shown here is derived from an EMBL/GenBank/DDBJ whole genome shotgun (WGS) entry which is preliminary data.</text>
</comment>
<feature type="compositionally biased region" description="Basic and acidic residues" evidence="2">
    <location>
        <begin position="568"/>
        <end position="578"/>
    </location>
</feature>
<evidence type="ECO:0000256" key="3">
    <source>
        <dbReference type="SAM" id="SignalP"/>
    </source>
</evidence>
<dbReference type="Pfam" id="PF00026">
    <property type="entry name" value="Asp"/>
    <property type="match status" value="1"/>
</dbReference>
<dbReference type="InterPro" id="IPR001461">
    <property type="entry name" value="Aspartic_peptidase_A1"/>
</dbReference>
<feature type="compositionally biased region" description="Basic and acidic residues" evidence="2">
    <location>
        <begin position="589"/>
        <end position="602"/>
    </location>
</feature>
<feature type="region of interest" description="Disordered" evidence="2">
    <location>
        <begin position="544"/>
        <end position="644"/>
    </location>
</feature>
<keyword evidence="6" id="KW-1185">Reference proteome</keyword>
<feature type="region of interest" description="Disordered" evidence="2">
    <location>
        <begin position="674"/>
        <end position="697"/>
    </location>
</feature>
<protein>
    <recommendedName>
        <fullName evidence="4">Peptidase A1 domain-containing protein</fullName>
    </recommendedName>
</protein>
<dbReference type="PANTHER" id="PTHR47966">
    <property type="entry name" value="BETA-SITE APP-CLEAVING ENZYME, ISOFORM A-RELATED"/>
    <property type="match status" value="1"/>
</dbReference>
<feature type="region of interest" description="Disordered" evidence="2">
    <location>
        <begin position="105"/>
        <end position="131"/>
    </location>
</feature>
<comment type="similarity">
    <text evidence="1">Belongs to the peptidase A1 family.</text>
</comment>
<evidence type="ECO:0000256" key="2">
    <source>
        <dbReference type="SAM" id="MobiDB-lite"/>
    </source>
</evidence>
<organism evidence="5 6">
    <name type="scientific">Naganishia liquefaciens</name>
    <dbReference type="NCBI Taxonomy" id="104408"/>
    <lineage>
        <taxon>Eukaryota</taxon>
        <taxon>Fungi</taxon>
        <taxon>Dikarya</taxon>
        <taxon>Basidiomycota</taxon>
        <taxon>Agaricomycotina</taxon>
        <taxon>Tremellomycetes</taxon>
        <taxon>Filobasidiales</taxon>
        <taxon>Filobasidiaceae</taxon>
        <taxon>Naganishia</taxon>
    </lineage>
</organism>
<dbReference type="Gene3D" id="2.40.70.10">
    <property type="entry name" value="Acid Proteases"/>
    <property type="match status" value="2"/>
</dbReference>
<reference evidence="5" key="1">
    <citation type="submission" date="2020-07" db="EMBL/GenBank/DDBJ databases">
        <title>Draft Genome Sequence of a Deep-Sea Yeast, Naganishia (Cryptococcus) liquefaciens strain N6.</title>
        <authorList>
            <person name="Han Y.W."/>
            <person name="Kajitani R."/>
            <person name="Morimoto H."/>
            <person name="Parhat M."/>
            <person name="Tsubouchi H."/>
            <person name="Bakenova O."/>
            <person name="Ogata M."/>
            <person name="Argunhan B."/>
            <person name="Aoki R."/>
            <person name="Kajiwara S."/>
            <person name="Itoh T."/>
            <person name="Iwasaki H."/>
        </authorList>
    </citation>
    <scope>NUCLEOTIDE SEQUENCE</scope>
    <source>
        <strain evidence="5">N6</strain>
    </source>
</reference>
<sequence>MRPPTQTLRHWVFVFCQLAQTTAIEDADRLGTYLTGLPIYRTAGNTNTVEVSIGGQDLNLTLSTSIEYILVASPGCIDCINGANLYDPSRSSTWASTRTALDYKFENPYSHPGPRTAQRESDPDSPQSPALIDIDAVIGSERIQDPRGDKEERRIAVVERMTDASAPANSIVSSVRLSQGSSNFTVGLAMNLWSSDLNSLAGELQWGATPRDAYQGAFNWIPVSAMGSFWAFPFDKLSMNGHGVSAEGSTAVVDPGYNVIAISFDKAQQLYSHVKGATQHADLPNRWVVPCDSQLSLSVRIRARTYTVPAEGLIQRRSPQECWGAVISWAAGTSPDQAGRVLLGTPFLAYFYTVLYYDVFGSYVGIAGKPGLQAQPARSERRKLSASETGGIVVFGLLACYYRQRDTPAGWYHRAMRKRHRMAVNQMKMVNPLAPTPNLLVGPPAMPDLPRDRIYSKPFWKGLAERNRAAAVTLDPHILAFQQQHAQQGLANLQQEQSGARQNGSSDHRHQHHRSQHRHRKDIHDENQPISFFGKLRQLFGGSTSEERTVEYTSRHRDDLQHHRHARHASELSRETPSHSRVQSYTSRHHQDTRRSSYDEGTHSFSGFDAEGSFHQMHLPSRHASRPTFGSAHDQWGHMPQMPEPGHLFFNPMRHPQHMGGPMINNGPHEAYEQRNMAPYGPIPRQQSPGYPQGPFR</sequence>
<evidence type="ECO:0000313" key="6">
    <source>
        <dbReference type="Proteomes" id="UP000620104"/>
    </source>
</evidence>
<feature type="compositionally biased region" description="Basic and acidic residues" evidence="2">
    <location>
        <begin position="545"/>
        <end position="561"/>
    </location>
</feature>
<dbReference type="InterPro" id="IPR021109">
    <property type="entry name" value="Peptidase_aspartic_dom_sf"/>
</dbReference>
<accession>A0A8H3TMW0</accession>
<dbReference type="EMBL" id="BLZA01000005">
    <property type="protein sequence ID" value="GHJ83953.1"/>
    <property type="molecule type" value="Genomic_DNA"/>
</dbReference>
<feature type="compositionally biased region" description="Basic residues" evidence="2">
    <location>
        <begin position="509"/>
        <end position="521"/>
    </location>
</feature>
<feature type="chain" id="PRO_5034516730" description="Peptidase A1 domain-containing protein" evidence="3">
    <location>
        <begin position="24"/>
        <end position="697"/>
    </location>
</feature>
<evidence type="ECO:0000259" key="4">
    <source>
        <dbReference type="PROSITE" id="PS51767"/>
    </source>
</evidence>
<dbReference type="InterPro" id="IPR033121">
    <property type="entry name" value="PEPTIDASE_A1"/>
</dbReference>
<dbReference type="Proteomes" id="UP000620104">
    <property type="component" value="Unassembled WGS sequence"/>
</dbReference>
<dbReference type="PANTHER" id="PTHR47966:SF51">
    <property type="entry name" value="BETA-SITE APP-CLEAVING ENZYME, ISOFORM A-RELATED"/>
    <property type="match status" value="1"/>
</dbReference>
<name>A0A8H3TMW0_9TREE</name>
<dbReference type="GO" id="GO:0004190">
    <property type="term" value="F:aspartic-type endopeptidase activity"/>
    <property type="evidence" value="ECO:0007669"/>
    <property type="project" value="InterPro"/>
</dbReference>